<dbReference type="InterPro" id="IPR001494">
    <property type="entry name" value="Importin-beta_N"/>
</dbReference>
<dbReference type="GO" id="GO:0031267">
    <property type="term" value="F:small GTPase binding"/>
    <property type="evidence" value="ECO:0007669"/>
    <property type="project" value="InterPro"/>
</dbReference>
<dbReference type="InterPro" id="IPR011989">
    <property type="entry name" value="ARM-like"/>
</dbReference>
<evidence type="ECO:0000256" key="5">
    <source>
        <dbReference type="ARBA" id="ARBA00022927"/>
    </source>
</evidence>
<name>A0AAV4LW81_BABCB</name>
<gene>
    <name evidence="8" type="ORF">BcabD6B2_38580</name>
</gene>
<evidence type="ECO:0000256" key="2">
    <source>
        <dbReference type="ARBA" id="ARBA00022448"/>
    </source>
</evidence>
<organism evidence="8 9">
    <name type="scientific">Babesia caballi</name>
    <dbReference type="NCBI Taxonomy" id="5871"/>
    <lineage>
        <taxon>Eukaryota</taxon>
        <taxon>Sar</taxon>
        <taxon>Alveolata</taxon>
        <taxon>Apicomplexa</taxon>
        <taxon>Aconoidasida</taxon>
        <taxon>Piroplasmida</taxon>
        <taxon>Babesiidae</taxon>
        <taxon>Babesia</taxon>
    </lineage>
</organism>
<comment type="subcellular location">
    <subcellularLocation>
        <location evidence="1">Cytoplasm</location>
    </subcellularLocation>
</comment>
<reference evidence="8 9" key="1">
    <citation type="submission" date="2021-06" db="EMBL/GenBank/DDBJ databases">
        <title>Genome sequence of Babesia caballi.</title>
        <authorList>
            <person name="Yamagishi J."/>
            <person name="Kidaka T."/>
            <person name="Ochi A."/>
        </authorList>
    </citation>
    <scope>NUCLEOTIDE SEQUENCE [LARGE SCALE GENOMIC DNA]</scope>
    <source>
        <strain evidence="8">USDA-D6B2</strain>
    </source>
</reference>
<dbReference type="PROSITE" id="PS50166">
    <property type="entry name" value="IMPORTIN_B_NT"/>
    <property type="match status" value="1"/>
</dbReference>
<dbReference type="InterPro" id="IPR040122">
    <property type="entry name" value="Importin_beta"/>
</dbReference>
<dbReference type="Pfam" id="PF13513">
    <property type="entry name" value="HEAT_EZ"/>
    <property type="match status" value="1"/>
</dbReference>
<keyword evidence="4" id="KW-0677">Repeat</keyword>
<proteinExistence type="predicted"/>
<dbReference type="Pfam" id="PF03810">
    <property type="entry name" value="IBN_N"/>
    <property type="match status" value="1"/>
</dbReference>
<dbReference type="GO" id="GO:0005737">
    <property type="term" value="C:cytoplasm"/>
    <property type="evidence" value="ECO:0007669"/>
    <property type="project" value="UniProtKB-SubCell"/>
</dbReference>
<dbReference type="RefSeq" id="XP_067716492.1">
    <property type="nucleotide sequence ID" value="XM_067860391.1"/>
</dbReference>
<keyword evidence="2" id="KW-0813">Transport</keyword>
<keyword evidence="3" id="KW-0963">Cytoplasm</keyword>
<evidence type="ECO:0000256" key="6">
    <source>
        <dbReference type="SAM" id="MobiDB-lite"/>
    </source>
</evidence>
<feature type="domain" description="Importin N-terminal" evidence="7">
    <location>
        <begin position="30"/>
        <end position="97"/>
    </location>
</feature>
<dbReference type="EMBL" id="BPLF01000003">
    <property type="protein sequence ID" value="GIX64423.1"/>
    <property type="molecule type" value="Genomic_DNA"/>
</dbReference>
<evidence type="ECO:0000259" key="7">
    <source>
        <dbReference type="PROSITE" id="PS50166"/>
    </source>
</evidence>
<dbReference type="InterPro" id="IPR016024">
    <property type="entry name" value="ARM-type_fold"/>
</dbReference>
<dbReference type="AlphaFoldDB" id="A0AAV4LW81"/>
<protein>
    <submittedName>
        <fullName evidence="8">HEAT repeat-containing protein</fullName>
    </submittedName>
</protein>
<dbReference type="GO" id="GO:0006606">
    <property type="term" value="P:protein import into nucleus"/>
    <property type="evidence" value="ECO:0007669"/>
    <property type="project" value="InterPro"/>
</dbReference>
<evidence type="ECO:0000256" key="1">
    <source>
        <dbReference type="ARBA" id="ARBA00004496"/>
    </source>
</evidence>
<keyword evidence="5" id="KW-0653">Protein transport</keyword>
<feature type="compositionally biased region" description="Basic and acidic residues" evidence="6">
    <location>
        <begin position="352"/>
        <end position="362"/>
    </location>
</feature>
<evidence type="ECO:0000256" key="4">
    <source>
        <dbReference type="ARBA" id="ARBA00022737"/>
    </source>
</evidence>
<evidence type="ECO:0000313" key="9">
    <source>
        <dbReference type="Proteomes" id="UP001497744"/>
    </source>
</evidence>
<dbReference type="SUPFAM" id="SSF48371">
    <property type="entry name" value="ARM repeat"/>
    <property type="match status" value="1"/>
</dbReference>
<evidence type="ECO:0000256" key="3">
    <source>
        <dbReference type="ARBA" id="ARBA00022490"/>
    </source>
</evidence>
<comment type="caution">
    <text evidence="8">The sequence shown here is derived from an EMBL/GenBank/DDBJ whole genome shotgun (WGS) entry which is preliminary data.</text>
</comment>
<accession>A0AAV4LW81</accession>
<dbReference type="PANTHER" id="PTHR10527">
    <property type="entry name" value="IMPORTIN BETA"/>
    <property type="match status" value="1"/>
</dbReference>
<dbReference type="GeneID" id="94195904"/>
<feature type="region of interest" description="Disordered" evidence="6">
    <location>
        <begin position="352"/>
        <end position="373"/>
    </location>
</feature>
<keyword evidence="9" id="KW-1185">Reference proteome</keyword>
<dbReference type="Proteomes" id="UP001497744">
    <property type="component" value="Unassembled WGS sequence"/>
</dbReference>
<evidence type="ECO:0000313" key="8">
    <source>
        <dbReference type="EMBL" id="GIX64423.1"/>
    </source>
</evidence>
<feature type="compositionally biased region" description="Acidic residues" evidence="6">
    <location>
        <begin position="363"/>
        <end position="372"/>
    </location>
</feature>
<dbReference type="Gene3D" id="1.25.10.10">
    <property type="entry name" value="Leucine-rich Repeat Variant"/>
    <property type="match status" value="1"/>
</dbReference>
<sequence>MSLAGNPAYAQLLSVLEKSDRPDTQTQKDVADFIAQFESSNPYGVLYFLEAALTTSALHVRQMAALCMKRTINLRWASLEPDVKAHLKSGLVRGIQIDDSDVRTTFGSSFVALFTVEGYDHWPEAPGLLLNLVTESPNDVVRDTAGSTLLMLVEDMTSKEPRSDGTALSDVASDRFANFVVKELIPRVLELGTQSAGSVVFSCKMLLTLMEGQLGTKVLFEERFPAFWALLGAVAQNGDPAVRKCVLKGMAETWTRQPNAILDASAAVFGFVTDCTADASDTTVQLEAMYFWAHLLRNRLEESIRVRLVDSFRLHLPRLIPILMENTQYTSWDYMSMDESHLEEDNAAVPDRVEDVPPRPEGEMTDGEDDESATWGTNWTVRKGAALALDHISQIFGHDKEILQFMLELIEKRLANEADWEVRESAVLVLGAISRGCALAMEPYLPKVVQYLIDLTCHRKPLMRSIACWCLSRFAGWSCQWQSEEQEAHGLQPVLNAVLARVLDRNKRVQEAACSALASFIEEAGNSLLPHLELIAETLVKAFGFYQARNLMILYEAVGTVAEVFGEELPQSPFGAFIMQPVMQRLATTDVHTPQFLALMDCVTSLVQCWESMYAAYAEVTIRRAMTAVFEVLYDSKTFEATDGATDVPRWDVIGCSLEVIWTVVGVLRDQAPPLVEQASIVLEARIAKDMNLERPQVGMGDMLTLCCQCPVPCVLQSTFALVGDLALHCTSLVATDAMIACLSFHAMSATGSVSNNVCWALGMLAQTPLGQQRLEPYFHEVALKLVELVNRDNEHVLMQNVCITLGRFATAFPAKTAPLLPRFVKPWLDYIVRTRTDREKALALAGVATAACLNGEVPGDALVALTRIILEFPPWCPELERLAAERREPLQHRGVGERRGVPEVVALVAHELAQDAAHDLAAARLGQVRRRGDDIGGREGAHVLAHGEAELAHQLVARAAEGVLERHEAEDGLALDGVREGDGRGLRDDGHLHQRVLDVGGADAMPGDVERVVHPAVDPEVAVPVAVGGVAGEVAAGHLGEVRRHAALVAAEERAEEPRPRAAEREQALGVVLCDLPAGLRVDQDRVDAEEGHRVDDGRAAAADDVVVPAPRLRVDGLADAAQDAQRGHVELPRDVVPAAHEPADRRRRGVELRDAVLLDHAPVAAGIGVVWQRGEDEGREAVEQRAVHDVGVPGDPPDVGHAAEDVPLLRVKDVLCRRKGVEQVARGRVRHALRPSGRPGRVENE</sequence>